<evidence type="ECO:0000259" key="5">
    <source>
        <dbReference type="PROSITE" id="PS51634"/>
    </source>
</evidence>
<name>A0AAE0L5H0_9CHLO</name>
<dbReference type="PROSITE" id="PS51634">
    <property type="entry name" value="CRC"/>
    <property type="match status" value="1"/>
</dbReference>
<dbReference type="AlphaFoldDB" id="A0AAE0L5H0"/>
<comment type="subcellular location">
    <subcellularLocation>
        <location evidence="1">Nucleus</location>
    </subcellularLocation>
</comment>
<gene>
    <name evidence="6" type="ORF">CYMTET_18912</name>
</gene>
<dbReference type="GO" id="GO:0005634">
    <property type="term" value="C:nucleus"/>
    <property type="evidence" value="ECO:0007669"/>
    <property type="project" value="UniProtKB-SubCell"/>
</dbReference>
<keyword evidence="3" id="KW-0539">Nucleus</keyword>
<feature type="region of interest" description="Disordered" evidence="4">
    <location>
        <begin position="361"/>
        <end position="408"/>
    </location>
</feature>
<comment type="caution">
    <text evidence="6">The sequence shown here is derived from an EMBL/GenBank/DDBJ whole genome shotgun (WGS) entry which is preliminary data.</text>
</comment>
<dbReference type="Proteomes" id="UP001190700">
    <property type="component" value="Unassembled WGS sequence"/>
</dbReference>
<dbReference type="PANTHER" id="PTHR12446:SF34">
    <property type="entry name" value="PROTEIN LIN-54 HOMOLOG"/>
    <property type="match status" value="1"/>
</dbReference>
<keyword evidence="7" id="KW-1185">Reference proteome</keyword>
<reference evidence="6 7" key="1">
    <citation type="journal article" date="2015" name="Genome Biol. Evol.">
        <title>Comparative Genomics of a Bacterivorous Green Alga Reveals Evolutionary Causalities and Consequences of Phago-Mixotrophic Mode of Nutrition.</title>
        <authorList>
            <person name="Burns J.A."/>
            <person name="Paasch A."/>
            <person name="Narechania A."/>
            <person name="Kim E."/>
        </authorList>
    </citation>
    <scope>NUCLEOTIDE SEQUENCE [LARGE SCALE GENOMIC DNA]</scope>
    <source>
        <strain evidence="6 7">PLY_AMNH</strain>
    </source>
</reference>
<evidence type="ECO:0000313" key="6">
    <source>
        <dbReference type="EMBL" id="KAK3272808.1"/>
    </source>
</evidence>
<feature type="domain" description="CRC" evidence="5">
    <location>
        <begin position="169"/>
        <end position="290"/>
    </location>
</feature>
<dbReference type="InterPro" id="IPR028307">
    <property type="entry name" value="Lin-54_fam"/>
</dbReference>
<feature type="region of interest" description="Disordered" evidence="4">
    <location>
        <begin position="1"/>
        <end position="83"/>
    </location>
</feature>
<evidence type="ECO:0000313" key="7">
    <source>
        <dbReference type="Proteomes" id="UP001190700"/>
    </source>
</evidence>
<dbReference type="Pfam" id="PF03638">
    <property type="entry name" value="TCR"/>
    <property type="match status" value="2"/>
</dbReference>
<feature type="region of interest" description="Disordered" evidence="4">
    <location>
        <begin position="128"/>
        <end position="173"/>
    </location>
</feature>
<dbReference type="PANTHER" id="PTHR12446">
    <property type="entry name" value="TESMIN/TSO1-RELATED"/>
    <property type="match status" value="1"/>
</dbReference>
<feature type="compositionally biased region" description="Basic and acidic residues" evidence="4">
    <location>
        <begin position="155"/>
        <end position="168"/>
    </location>
</feature>
<dbReference type="SMART" id="SM01114">
    <property type="entry name" value="CXC"/>
    <property type="match status" value="2"/>
</dbReference>
<organism evidence="6 7">
    <name type="scientific">Cymbomonas tetramitiformis</name>
    <dbReference type="NCBI Taxonomy" id="36881"/>
    <lineage>
        <taxon>Eukaryota</taxon>
        <taxon>Viridiplantae</taxon>
        <taxon>Chlorophyta</taxon>
        <taxon>Pyramimonadophyceae</taxon>
        <taxon>Pyramimonadales</taxon>
        <taxon>Pyramimonadaceae</taxon>
        <taxon>Cymbomonas</taxon>
    </lineage>
</organism>
<sequence>MPTGPDSEAPPASSSAINGAEIAPMDINEPQAGDMAAVPASFTQHPPSTQIPPHVAEHLPSSPQQQQRPPRPPASPGQEAAPGVFVVGRDQTPRMPAARQLDFSVSQSSAFPGAGEVHVPSGYPFYGSRPDVAPSSPAPSPLSNKVRGSPRASLRIRDRPFDSKDTPSKKKQCNCKNSRCLKLYCECFASGTYCDGCHCTNCCNNVENEAIRKEAVEATLERNPNAFRPKIGNSPSGARGGIGEDELSGKHNKGCHCKKSGCLKKYCECFQAGILCSDNCKCNDCKNFEGSEQRAALFLHDPGAAPASPSPSPFKRARYDRPQPAPAARDTPSSRRPQVQPAAGPCRSRYPLLAVLRCSPQPAPAARDTPSSRRPQPEPSSPSQWPPGKLTSAGAAAAPSSSTPSAAAAQLPLQHAKFRNPLSGKPTFVFEFAQLLLLDVEEVANKLHPVASPQAAGSIAGGCASRSQERMAQPEVAATNGASVGASNQSNGAEPLEGAESGEGRGQASPATLSLLCDEPDVLYGNELPGASQAAQGNEDGLSNLYMEQEKSVLKNTSELLRRLVSLWKKHQ</sequence>
<evidence type="ECO:0000256" key="2">
    <source>
        <dbReference type="ARBA" id="ARBA00007267"/>
    </source>
</evidence>
<feature type="region of interest" description="Disordered" evidence="4">
    <location>
        <begin position="301"/>
        <end position="345"/>
    </location>
</feature>
<feature type="region of interest" description="Disordered" evidence="4">
    <location>
        <begin position="453"/>
        <end position="510"/>
    </location>
</feature>
<protein>
    <recommendedName>
        <fullName evidence="5">CRC domain-containing protein</fullName>
    </recommendedName>
</protein>
<evidence type="ECO:0000256" key="1">
    <source>
        <dbReference type="ARBA" id="ARBA00004123"/>
    </source>
</evidence>
<dbReference type="InterPro" id="IPR033467">
    <property type="entry name" value="Tesmin/TSO1-like_CXC"/>
</dbReference>
<feature type="compositionally biased region" description="Low complexity" evidence="4">
    <location>
        <begin position="1"/>
        <end position="16"/>
    </location>
</feature>
<feature type="compositionally biased region" description="Polar residues" evidence="4">
    <location>
        <begin position="480"/>
        <end position="492"/>
    </location>
</feature>
<feature type="compositionally biased region" description="Low complexity" evidence="4">
    <location>
        <begin position="381"/>
        <end position="408"/>
    </location>
</feature>
<comment type="similarity">
    <text evidence="2">Belongs to the lin-54 family.</text>
</comment>
<dbReference type="InterPro" id="IPR005172">
    <property type="entry name" value="CRC"/>
</dbReference>
<dbReference type="GO" id="GO:0006355">
    <property type="term" value="P:regulation of DNA-templated transcription"/>
    <property type="evidence" value="ECO:0007669"/>
    <property type="project" value="TreeGrafter"/>
</dbReference>
<evidence type="ECO:0000256" key="4">
    <source>
        <dbReference type="SAM" id="MobiDB-lite"/>
    </source>
</evidence>
<proteinExistence type="inferred from homology"/>
<dbReference type="EMBL" id="LGRX02008780">
    <property type="protein sequence ID" value="KAK3272808.1"/>
    <property type="molecule type" value="Genomic_DNA"/>
</dbReference>
<accession>A0AAE0L5H0</accession>
<evidence type="ECO:0000256" key="3">
    <source>
        <dbReference type="ARBA" id="ARBA00023242"/>
    </source>
</evidence>